<accession>A0A1G6W0U0</accession>
<keyword evidence="1" id="KW-0813">Transport</keyword>
<dbReference type="InterPro" id="IPR003439">
    <property type="entry name" value="ABC_transporter-like_ATP-bd"/>
</dbReference>
<dbReference type="GO" id="GO:0005524">
    <property type="term" value="F:ATP binding"/>
    <property type="evidence" value="ECO:0007669"/>
    <property type="project" value="UniProtKB-KW"/>
</dbReference>
<gene>
    <name evidence="5" type="ORF">SAMN05444580_105207</name>
</gene>
<dbReference type="RefSeq" id="WP_245709317.1">
    <property type="nucleotide sequence ID" value="NZ_FNAB01000005.1"/>
</dbReference>
<dbReference type="Pfam" id="PF00005">
    <property type="entry name" value="ABC_tran"/>
    <property type="match status" value="1"/>
</dbReference>
<dbReference type="PANTHER" id="PTHR45772:SF7">
    <property type="entry name" value="AMINO ACID ABC TRANSPORTER ATP-BINDING PROTEIN"/>
    <property type="match status" value="1"/>
</dbReference>
<dbReference type="InterPro" id="IPR027417">
    <property type="entry name" value="P-loop_NTPase"/>
</dbReference>
<evidence type="ECO:0000256" key="3">
    <source>
        <dbReference type="ARBA" id="ARBA00022840"/>
    </source>
</evidence>
<dbReference type="Gene3D" id="3.40.50.300">
    <property type="entry name" value="P-loop containing nucleotide triphosphate hydrolases"/>
    <property type="match status" value="1"/>
</dbReference>
<dbReference type="GO" id="GO:0016887">
    <property type="term" value="F:ATP hydrolysis activity"/>
    <property type="evidence" value="ECO:0007669"/>
    <property type="project" value="InterPro"/>
</dbReference>
<dbReference type="GO" id="GO:0015808">
    <property type="term" value="P:L-alanine transport"/>
    <property type="evidence" value="ECO:0007669"/>
    <property type="project" value="TreeGrafter"/>
</dbReference>
<dbReference type="GO" id="GO:0015192">
    <property type="term" value="F:L-phenylalanine transmembrane transporter activity"/>
    <property type="evidence" value="ECO:0007669"/>
    <property type="project" value="TreeGrafter"/>
</dbReference>
<dbReference type="SUPFAM" id="SSF52540">
    <property type="entry name" value="P-loop containing nucleoside triphosphate hydrolases"/>
    <property type="match status" value="1"/>
</dbReference>
<organism evidence="5 6">
    <name type="scientific">Rhodococcus tukisamuensis</name>
    <dbReference type="NCBI Taxonomy" id="168276"/>
    <lineage>
        <taxon>Bacteria</taxon>
        <taxon>Bacillati</taxon>
        <taxon>Actinomycetota</taxon>
        <taxon>Actinomycetes</taxon>
        <taxon>Mycobacteriales</taxon>
        <taxon>Nocardiaceae</taxon>
        <taxon>Rhodococcus</taxon>
    </lineage>
</organism>
<dbReference type="SMART" id="SM00382">
    <property type="entry name" value="AAA"/>
    <property type="match status" value="1"/>
</dbReference>
<name>A0A1G6W0U0_9NOCA</name>
<reference evidence="5 6" key="1">
    <citation type="submission" date="2016-10" db="EMBL/GenBank/DDBJ databases">
        <authorList>
            <person name="de Groot N.N."/>
        </authorList>
    </citation>
    <scope>NUCLEOTIDE SEQUENCE [LARGE SCALE GENOMIC DNA]</scope>
    <source>
        <strain evidence="5 6">JCM 11308</strain>
    </source>
</reference>
<dbReference type="Proteomes" id="UP000199417">
    <property type="component" value="Unassembled WGS sequence"/>
</dbReference>
<dbReference type="InterPro" id="IPR051120">
    <property type="entry name" value="ABC_AA/LPS_Transport"/>
</dbReference>
<evidence type="ECO:0000313" key="5">
    <source>
        <dbReference type="EMBL" id="SDD59408.1"/>
    </source>
</evidence>
<dbReference type="InterPro" id="IPR003593">
    <property type="entry name" value="AAA+_ATPase"/>
</dbReference>
<proteinExistence type="predicted"/>
<evidence type="ECO:0000256" key="1">
    <source>
        <dbReference type="ARBA" id="ARBA00022448"/>
    </source>
</evidence>
<keyword evidence="3 5" id="KW-0067">ATP-binding</keyword>
<dbReference type="GO" id="GO:1903806">
    <property type="term" value="P:L-isoleucine import across plasma membrane"/>
    <property type="evidence" value="ECO:0007669"/>
    <property type="project" value="TreeGrafter"/>
</dbReference>
<dbReference type="GO" id="GO:0005886">
    <property type="term" value="C:plasma membrane"/>
    <property type="evidence" value="ECO:0007669"/>
    <property type="project" value="TreeGrafter"/>
</dbReference>
<keyword evidence="2" id="KW-0547">Nucleotide-binding</keyword>
<dbReference type="GO" id="GO:1903805">
    <property type="term" value="P:L-valine import across plasma membrane"/>
    <property type="evidence" value="ECO:0007669"/>
    <property type="project" value="TreeGrafter"/>
</dbReference>
<evidence type="ECO:0000256" key="2">
    <source>
        <dbReference type="ARBA" id="ARBA00022741"/>
    </source>
</evidence>
<dbReference type="EMBL" id="FNAB01000005">
    <property type="protein sequence ID" value="SDD59408.1"/>
    <property type="molecule type" value="Genomic_DNA"/>
</dbReference>
<keyword evidence="6" id="KW-1185">Reference proteome</keyword>
<dbReference type="GO" id="GO:0042941">
    <property type="term" value="P:D-alanine transmembrane transport"/>
    <property type="evidence" value="ECO:0007669"/>
    <property type="project" value="TreeGrafter"/>
</dbReference>
<dbReference type="GO" id="GO:0005304">
    <property type="term" value="F:L-valine transmembrane transporter activity"/>
    <property type="evidence" value="ECO:0007669"/>
    <property type="project" value="TreeGrafter"/>
</dbReference>
<dbReference type="AlphaFoldDB" id="A0A1G6W0U0"/>
<dbReference type="PANTHER" id="PTHR45772">
    <property type="entry name" value="CONSERVED COMPONENT OF ABC TRANSPORTER FOR NATURAL AMINO ACIDS-RELATED"/>
    <property type="match status" value="1"/>
</dbReference>
<dbReference type="PROSITE" id="PS50893">
    <property type="entry name" value="ABC_TRANSPORTER_2"/>
    <property type="match status" value="1"/>
</dbReference>
<evidence type="ECO:0000313" key="6">
    <source>
        <dbReference type="Proteomes" id="UP000199417"/>
    </source>
</evidence>
<sequence length="267" mass="28136">MSESIGTSLLEETALLEIRGLTKSYGGLRAVDDVSFTVAPGEVIGLVGPNGAGKTTLVDCIFGTQQADAGTVRLSGRALTGGSDRRARQGLSRTFQHPQLALELSAVENIVPGIYGHRMRSPLHSLWWALKGPFEDPSVADRRARAVAAEYSITDTTSNCGDLSLGGQRLVEVARAMATDPQVLLLDEPFAGADHNGIVAIAGAVRQIQQQGRGVVLVDHNVDLIAELATTVVLLNFGAVAFHGSPAECLASDAMREVYFGAGEENT</sequence>
<feature type="domain" description="ABC transporter" evidence="4">
    <location>
        <begin position="16"/>
        <end position="262"/>
    </location>
</feature>
<dbReference type="STRING" id="168276.SAMN05444580_105207"/>
<dbReference type="GO" id="GO:0015188">
    <property type="term" value="F:L-isoleucine transmembrane transporter activity"/>
    <property type="evidence" value="ECO:0007669"/>
    <property type="project" value="TreeGrafter"/>
</dbReference>
<protein>
    <submittedName>
        <fullName evidence="5">Branched-chain amino acid transport system ATP-binding protein</fullName>
    </submittedName>
</protein>
<evidence type="ECO:0000259" key="4">
    <source>
        <dbReference type="PROSITE" id="PS50893"/>
    </source>
</evidence>